<reference evidence="5 6" key="1">
    <citation type="submission" date="2015-04" db="EMBL/GenBank/DDBJ databases">
        <title>Complete Sequence for the Genome of the Thioalkalivibrio versutus D301.</title>
        <authorList>
            <person name="Mu T."/>
            <person name="Zhou J."/>
            <person name="Xu X."/>
        </authorList>
    </citation>
    <scope>NUCLEOTIDE SEQUENCE [LARGE SCALE GENOMIC DNA]</scope>
    <source>
        <strain evidence="5 6">D301</strain>
    </source>
</reference>
<organism evidence="5 6">
    <name type="scientific">Thioalkalivibrio versutus</name>
    <dbReference type="NCBI Taxonomy" id="106634"/>
    <lineage>
        <taxon>Bacteria</taxon>
        <taxon>Pseudomonadati</taxon>
        <taxon>Pseudomonadota</taxon>
        <taxon>Gammaproteobacteria</taxon>
        <taxon>Chromatiales</taxon>
        <taxon>Ectothiorhodospiraceae</taxon>
        <taxon>Thioalkalivibrio</taxon>
    </lineage>
</organism>
<dbReference type="Gene3D" id="3.30.1330.10">
    <property type="entry name" value="PurM-like, N-terminal domain"/>
    <property type="match status" value="1"/>
</dbReference>
<feature type="binding site" evidence="2">
    <location>
        <begin position="125"/>
        <end position="126"/>
    </location>
    <ligand>
        <name>ATP</name>
        <dbReference type="ChEBI" id="CHEBI:30616"/>
    </ligand>
</feature>
<feature type="domain" description="PurM-like N-terminal" evidence="3">
    <location>
        <begin position="32"/>
        <end position="142"/>
    </location>
</feature>
<dbReference type="NCBIfam" id="TIGR01379">
    <property type="entry name" value="thiL"/>
    <property type="match status" value="1"/>
</dbReference>
<dbReference type="InterPro" id="IPR006283">
    <property type="entry name" value="ThiL-like"/>
</dbReference>
<dbReference type="HAMAP" id="MF_02128">
    <property type="entry name" value="TMP_kinase"/>
    <property type="match status" value="1"/>
</dbReference>
<dbReference type="GO" id="GO:0005524">
    <property type="term" value="F:ATP binding"/>
    <property type="evidence" value="ECO:0007669"/>
    <property type="project" value="UniProtKB-UniRule"/>
</dbReference>
<dbReference type="InterPro" id="IPR036676">
    <property type="entry name" value="PurM-like_C_sf"/>
</dbReference>
<dbReference type="EC" id="2.7.4.16" evidence="2"/>
<gene>
    <name evidence="2" type="primary">thiL</name>
    <name evidence="5" type="ORF">TVD_04270</name>
</gene>
<dbReference type="Gene3D" id="3.90.650.10">
    <property type="entry name" value="PurM-like C-terminal domain"/>
    <property type="match status" value="1"/>
</dbReference>
<dbReference type="GO" id="GO:0000287">
    <property type="term" value="F:magnesium ion binding"/>
    <property type="evidence" value="ECO:0007669"/>
    <property type="project" value="UniProtKB-UniRule"/>
</dbReference>
<dbReference type="InterPro" id="IPR016188">
    <property type="entry name" value="PurM-like_N"/>
</dbReference>
<evidence type="ECO:0000256" key="2">
    <source>
        <dbReference type="HAMAP-Rule" id="MF_02128"/>
    </source>
</evidence>
<dbReference type="GO" id="GO:0009229">
    <property type="term" value="P:thiamine diphosphate biosynthetic process"/>
    <property type="evidence" value="ECO:0007669"/>
    <property type="project" value="UniProtKB-UniRule"/>
</dbReference>
<dbReference type="SUPFAM" id="SSF56042">
    <property type="entry name" value="PurM C-terminal domain-like"/>
    <property type="match status" value="1"/>
</dbReference>
<dbReference type="Pfam" id="PF02769">
    <property type="entry name" value="AIRS_C"/>
    <property type="match status" value="1"/>
</dbReference>
<name>A0A0G3G0C8_9GAMM</name>
<feature type="binding site" evidence="2">
    <location>
        <position position="219"/>
    </location>
    <ligand>
        <name>ATP</name>
        <dbReference type="ChEBI" id="CHEBI:30616"/>
    </ligand>
</feature>
<dbReference type="OrthoDB" id="9802811at2"/>
<feature type="binding site" evidence="2">
    <location>
        <position position="34"/>
    </location>
    <ligand>
        <name>Mg(2+)</name>
        <dbReference type="ChEBI" id="CHEBI:18420"/>
        <label>3</label>
    </ligand>
</feature>
<keyword evidence="2" id="KW-0479">Metal-binding</keyword>
<feature type="binding site" evidence="2">
    <location>
        <position position="267"/>
    </location>
    <ligand>
        <name>substrate</name>
    </ligand>
</feature>
<dbReference type="PIRSF" id="PIRSF005303">
    <property type="entry name" value="Thiam_monoph_kin"/>
    <property type="match status" value="1"/>
</dbReference>
<proteinExistence type="inferred from homology"/>
<feature type="binding site" evidence="2">
    <location>
        <position position="126"/>
    </location>
    <ligand>
        <name>Mg(2+)</name>
        <dbReference type="ChEBI" id="CHEBI:18420"/>
        <label>1</label>
    </ligand>
</feature>
<evidence type="ECO:0000259" key="3">
    <source>
        <dbReference type="Pfam" id="PF00586"/>
    </source>
</evidence>
<protein>
    <recommendedName>
        <fullName evidence="2">Thiamine-monophosphate kinase</fullName>
        <shortName evidence="2">TMP kinase</shortName>
        <shortName evidence="2">Thiamine-phosphate kinase</shortName>
        <ecNumber evidence="2">2.7.4.16</ecNumber>
    </recommendedName>
</protein>
<feature type="binding site" evidence="2">
    <location>
        <position position="79"/>
    </location>
    <ligand>
        <name>Mg(2+)</name>
        <dbReference type="ChEBI" id="CHEBI:18420"/>
        <label>3</label>
    </ligand>
</feature>
<dbReference type="SUPFAM" id="SSF55326">
    <property type="entry name" value="PurM N-terminal domain-like"/>
    <property type="match status" value="1"/>
</dbReference>
<keyword evidence="2" id="KW-0808">Transferase</keyword>
<dbReference type="PANTHER" id="PTHR30270">
    <property type="entry name" value="THIAMINE-MONOPHOSPHATE KINASE"/>
    <property type="match status" value="1"/>
</dbReference>
<feature type="binding site" evidence="2">
    <location>
        <position position="49"/>
    </location>
    <ligand>
        <name>Mg(2+)</name>
        <dbReference type="ChEBI" id="CHEBI:18420"/>
        <label>4</label>
    </ligand>
</feature>
<comment type="function">
    <text evidence="2">Catalyzes the ATP-dependent phosphorylation of thiamine-monophosphate (TMP) to form thiamine-pyrophosphate (TPP), the active form of vitamin B1.</text>
</comment>
<feature type="binding site" evidence="2">
    <location>
        <position position="220"/>
    </location>
    <ligand>
        <name>Mg(2+)</name>
        <dbReference type="ChEBI" id="CHEBI:18420"/>
        <label>5</label>
    </ligand>
</feature>
<dbReference type="PANTHER" id="PTHR30270:SF0">
    <property type="entry name" value="THIAMINE-MONOPHOSPHATE KINASE"/>
    <property type="match status" value="1"/>
</dbReference>
<evidence type="ECO:0000256" key="1">
    <source>
        <dbReference type="ARBA" id="ARBA00022977"/>
    </source>
</evidence>
<dbReference type="Proteomes" id="UP000064201">
    <property type="component" value="Chromosome"/>
</dbReference>
<evidence type="ECO:0000313" key="6">
    <source>
        <dbReference type="Proteomes" id="UP000064201"/>
    </source>
</evidence>
<comment type="miscellaneous">
    <text evidence="2">Reaction mechanism of ThiL seems to utilize a direct, inline transfer of the gamma-phosphate of ATP to TMP rather than a phosphorylated enzyme intermediate.</text>
</comment>
<dbReference type="Pfam" id="PF00586">
    <property type="entry name" value="AIRS"/>
    <property type="match status" value="1"/>
</dbReference>
<comment type="similarity">
    <text evidence="2">Belongs to the thiamine-monophosphate kinase family.</text>
</comment>
<feature type="domain" description="PurM-like C-terminal" evidence="4">
    <location>
        <begin position="154"/>
        <end position="307"/>
    </location>
</feature>
<dbReference type="EMBL" id="CP011367">
    <property type="protein sequence ID" value="AKJ94633.1"/>
    <property type="molecule type" value="Genomic_DNA"/>
</dbReference>
<keyword evidence="1 2" id="KW-0784">Thiamine biosynthesis</keyword>
<feature type="binding site" evidence="2">
    <location>
        <position position="150"/>
    </location>
    <ligand>
        <name>ATP</name>
        <dbReference type="ChEBI" id="CHEBI:30616"/>
    </ligand>
</feature>
<keyword evidence="2" id="KW-0460">Magnesium</keyword>
<evidence type="ECO:0000313" key="5">
    <source>
        <dbReference type="EMBL" id="AKJ94633.1"/>
    </source>
</evidence>
<feature type="binding site" evidence="2">
    <location>
        <position position="79"/>
    </location>
    <ligand>
        <name>Mg(2+)</name>
        <dbReference type="ChEBI" id="CHEBI:18420"/>
        <label>2</label>
    </ligand>
</feature>
<keyword evidence="2 5" id="KW-0418">Kinase</keyword>
<feature type="binding site" evidence="2">
    <location>
        <position position="217"/>
    </location>
    <ligand>
        <name>Mg(2+)</name>
        <dbReference type="ChEBI" id="CHEBI:18420"/>
        <label>3</label>
    </ligand>
</feature>
<feature type="binding site" evidence="2">
    <location>
        <position position="58"/>
    </location>
    <ligand>
        <name>substrate</name>
    </ligand>
</feature>
<dbReference type="CDD" id="cd02194">
    <property type="entry name" value="ThiL"/>
    <property type="match status" value="1"/>
</dbReference>
<dbReference type="InterPro" id="IPR036921">
    <property type="entry name" value="PurM-like_N_sf"/>
</dbReference>
<dbReference type="GO" id="GO:0009228">
    <property type="term" value="P:thiamine biosynthetic process"/>
    <property type="evidence" value="ECO:0007669"/>
    <property type="project" value="UniProtKB-KW"/>
</dbReference>
<dbReference type="InterPro" id="IPR010918">
    <property type="entry name" value="PurM-like_C_dom"/>
</dbReference>
<keyword evidence="2" id="KW-0547">Nucleotide-binding</keyword>
<keyword evidence="2" id="KW-0067">ATP-binding</keyword>
<dbReference type="UniPathway" id="UPA00060">
    <property type="reaction ID" value="UER00142"/>
</dbReference>
<comment type="caution">
    <text evidence="2">Lacks conserved residue(s) required for the propagation of feature annotation.</text>
</comment>
<accession>A0A0G3G0C8</accession>
<feature type="binding site" evidence="2">
    <location>
        <position position="34"/>
    </location>
    <ligand>
        <name>Mg(2+)</name>
        <dbReference type="ChEBI" id="CHEBI:18420"/>
        <label>4</label>
    </ligand>
</feature>
<dbReference type="GO" id="GO:0009030">
    <property type="term" value="F:thiamine-phosphate kinase activity"/>
    <property type="evidence" value="ECO:0007669"/>
    <property type="project" value="UniProtKB-UniRule"/>
</dbReference>
<evidence type="ECO:0000259" key="4">
    <source>
        <dbReference type="Pfam" id="PF02769"/>
    </source>
</evidence>
<dbReference type="STRING" id="106634.TVD_04270"/>
<dbReference type="RefSeq" id="WP_047250897.1">
    <property type="nucleotide sequence ID" value="NZ_CP011367.1"/>
</dbReference>
<dbReference type="PATRIC" id="fig|106634.4.peg.870"/>
<feature type="binding site" evidence="2">
    <location>
        <position position="51"/>
    </location>
    <ligand>
        <name>Mg(2+)</name>
        <dbReference type="ChEBI" id="CHEBI:18420"/>
        <label>1</label>
    </ligand>
</feature>
<comment type="pathway">
    <text evidence="2">Cofactor biosynthesis; thiamine diphosphate biosynthesis; thiamine diphosphate from thiamine phosphate: step 1/1.</text>
</comment>
<feature type="binding site" evidence="2">
    <location>
        <position position="79"/>
    </location>
    <ligand>
        <name>Mg(2+)</name>
        <dbReference type="ChEBI" id="CHEBI:18420"/>
        <label>4</label>
    </ligand>
</feature>
<comment type="catalytic activity">
    <reaction evidence="2">
        <text>thiamine phosphate + ATP = thiamine diphosphate + ADP</text>
        <dbReference type="Rhea" id="RHEA:15913"/>
        <dbReference type="ChEBI" id="CHEBI:30616"/>
        <dbReference type="ChEBI" id="CHEBI:37575"/>
        <dbReference type="ChEBI" id="CHEBI:58937"/>
        <dbReference type="ChEBI" id="CHEBI:456216"/>
        <dbReference type="EC" id="2.7.4.16"/>
    </reaction>
</comment>
<sequence length="328" mass="33685">MAGPESEFDLIQRYFGTPSAGAVADGVRLGIGDDAALLAVRSGHELVVTVDTLVEGTHFFPDHPPASAGHKALASNLSDLAAMGAEPLGAVLSLTLPRVDHDWLAGFSHGFLALAEEVGIPLVGGDTNRGPLAISVTVLGEVPVGQALRREGARPGDRLVVSGALGGAACGLAHETQRRAEGGPVDASSPACARLFWPAARLSLGRGLRNRARAAIDISDGLLADLGHLCAASGCGARVDWPSVPRDPLLAEVSEQQARSCALGGGEDYELLFALPPGESLDLLAFSVDVPLTVIGECTEGAGVVVEDANGQRLDVARAGHDHFANTE</sequence>
<dbReference type="AlphaFoldDB" id="A0A0G3G0C8"/>
<dbReference type="KEGG" id="tvr:TVD_04270"/>
<keyword evidence="6" id="KW-1185">Reference proteome</keyword>
<feature type="binding site" evidence="2">
    <location>
        <position position="51"/>
    </location>
    <ligand>
        <name>Mg(2+)</name>
        <dbReference type="ChEBI" id="CHEBI:18420"/>
        <label>2</label>
    </ligand>
</feature>